<evidence type="ECO:0000313" key="11">
    <source>
        <dbReference type="Proteomes" id="UP000317663"/>
    </source>
</evidence>
<evidence type="ECO:0000259" key="9">
    <source>
        <dbReference type="SMART" id="SM00532"/>
    </source>
</evidence>
<keyword evidence="3 7" id="KW-0227">DNA damage</keyword>
<dbReference type="InterPro" id="IPR012340">
    <property type="entry name" value="NA-bd_OB-fold"/>
</dbReference>
<reference evidence="10 11" key="1">
    <citation type="journal article" date="2019" name="Environ. Microbiol.">
        <title>Species interactions and distinct microbial communities in high Arctic permafrost affected cryosols are associated with the CH4 and CO2 gas fluxes.</title>
        <authorList>
            <person name="Altshuler I."/>
            <person name="Hamel J."/>
            <person name="Turney S."/>
            <person name="Magnuson E."/>
            <person name="Levesque R."/>
            <person name="Greer C."/>
            <person name="Whyte L.G."/>
        </authorList>
    </citation>
    <scope>NUCLEOTIDE SEQUENCE [LARGE SCALE GENOMIC DNA]</scope>
    <source>
        <strain evidence="10 11">E4</strain>
    </source>
</reference>
<dbReference type="PANTHER" id="PTHR47810:SF1">
    <property type="entry name" value="DNA LIGASE B"/>
    <property type="match status" value="1"/>
</dbReference>
<evidence type="ECO:0000256" key="3">
    <source>
        <dbReference type="ARBA" id="ARBA00022763"/>
    </source>
</evidence>
<dbReference type="GO" id="GO:0006281">
    <property type="term" value="P:DNA repair"/>
    <property type="evidence" value="ECO:0007669"/>
    <property type="project" value="UniProtKB-KW"/>
</dbReference>
<dbReference type="OrthoDB" id="9759736at2"/>
<dbReference type="Pfam" id="PF03120">
    <property type="entry name" value="OB_DNA_ligase"/>
    <property type="match status" value="1"/>
</dbReference>
<dbReference type="InterPro" id="IPR020923">
    <property type="entry name" value="DNA_ligase_B"/>
</dbReference>
<dbReference type="Gene3D" id="1.10.150.20">
    <property type="entry name" value="5' to 3' exonuclease, C-terminal subdomain"/>
    <property type="match status" value="1"/>
</dbReference>
<dbReference type="HAMAP" id="MF_01587">
    <property type="entry name" value="DNA_ligase_B"/>
    <property type="match status" value="1"/>
</dbReference>
<dbReference type="PANTHER" id="PTHR47810">
    <property type="entry name" value="DNA LIGASE"/>
    <property type="match status" value="1"/>
</dbReference>
<accession>A0A502G670</accession>
<dbReference type="EMBL" id="RCZD01000014">
    <property type="protein sequence ID" value="TPG57329.1"/>
    <property type="molecule type" value="Genomic_DNA"/>
</dbReference>
<dbReference type="InterPro" id="IPR050326">
    <property type="entry name" value="NAD_dep_DNA_ligaseB"/>
</dbReference>
<evidence type="ECO:0000256" key="1">
    <source>
        <dbReference type="ARBA" id="ARBA00022598"/>
    </source>
</evidence>
<dbReference type="Gene3D" id="3.30.470.30">
    <property type="entry name" value="DNA ligase/mRNA capping enzyme"/>
    <property type="match status" value="1"/>
</dbReference>
<dbReference type="InterPro" id="IPR013840">
    <property type="entry name" value="DNAligase_N"/>
</dbReference>
<dbReference type="Gene3D" id="2.40.50.140">
    <property type="entry name" value="Nucleic acid-binding proteins"/>
    <property type="match status" value="1"/>
</dbReference>
<feature type="domain" description="NAD-dependent DNA ligase N-terminal" evidence="9">
    <location>
        <begin position="29"/>
        <end position="431"/>
    </location>
</feature>
<dbReference type="NCBIfam" id="NF005987">
    <property type="entry name" value="PRK08097.1"/>
    <property type="match status" value="1"/>
</dbReference>
<evidence type="ECO:0000256" key="2">
    <source>
        <dbReference type="ARBA" id="ARBA00022705"/>
    </source>
</evidence>
<dbReference type="EC" id="6.5.1.2" evidence="7"/>
<keyword evidence="2 7" id="KW-0235">DNA replication</keyword>
<sequence length="578" mass="64970">MRQVLKMLLILFIYSSCQAADCPDWPQSRLREETKNLAAQLGQWDGIYHLQGQSPIDDASYDNLRLKERLWLECAKQPDYEPNPPRDMASAHQTLTAHPVAHTGLKKMRDKAALASWMHGHQDLWVQPKIDGVAVSLIYREGKLVTLLSRGDGKFGQDWTDKAPFITAIPASINDKRQLLVLQGELYLMMTGHQQNLAGGMNARSKVAGAMMRRSASELLKNLGLFIWSWPDGPQMMENRLLSLTQLGFAQTAAFTRKVASVDDVAQWRDKWFNLPLPFATDGVVIRQSEEPAGQYWKNHTADWAVAWKYPPVTEATEVTDIETTLGRRGKITVLLHLKEIRIDDKTVSKVSIGSLARLKQWDVVPGDQVAITLAGQGIPKLDKVIWRVKDRTMPALPQPIDYSALTCFLPMPDCQQQFISRLIWLSGPEGLDMSGLGGATWRSLVQEQKVTNLADWLRLTPESLGSVPSISPKKAQKIYAQLQLSRQKTFRQWLSALGFPAFAVREAATYGNWSRLSNVTQQQWRHSTGIGEKRVTDIVDFINHPQVKVLTEMLREENVPAFVAADSSEANINSVDN</sequence>
<feature type="active site" description="N6-AMP-lysine intermediate" evidence="7">
    <location>
        <position position="129"/>
    </location>
</feature>
<dbReference type="InterPro" id="IPR010994">
    <property type="entry name" value="RuvA_2-like"/>
</dbReference>
<feature type="signal peptide" evidence="8">
    <location>
        <begin position="1"/>
        <end position="19"/>
    </location>
</feature>
<evidence type="ECO:0000313" key="10">
    <source>
        <dbReference type="EMBL" id="TPG57329.1"/>
    </source>
</evidence>
<organism evidence="10 11">
    <name type="scientific">Ewingella americana</name>
    <dbReference type="NCBI Taxonomy" id="41202"/>
    <lineage>
        <taxon>Bacteria</taxon>
        <taxon>Pseudomonadati</taxon>
        <taxon>Pseudomonadota</taxon>
        <taxon>Gammaproteobacteria</taxon>
        <taxon>Enterobacterales</taxon>
        <taxon>Yersiniaceae</taxon>
        <taxon>Ewingella</taxon>
    </lineage>
</organism>
<keyword evidence="5 7" id="KW-0234">DNA repair</keyword>
<evidence type="ECO:0000256" key="7">
    <source>
        <dbReference type="HAMAP-Rule" id="MF_01587"/>
    </source>
</evidence>
<dbReference type="InterPro" id="IPR013839">
    <property type="entry name" value="DNAligase_adenylation"/>
</dbReference>
<dbReference type="GO" id="GO:0006260">
    <property type="term" value="P:DNA replication"/>
    <property type="evidence" value="ECO:0007669"/>
    <property type="project" value="UniProtKB-KW"/>
</dbReference>
<keyword evidence="8" id="KW-0732">Signal</keyword>
<dbReference type="AlphaFoldDB" id="A0A502G670"/>
<dbReference type="SUPFAM" id="SSF50249">
    <property type="entry name" value="Nucleic acid-binding proteins"/>
    <property type="match status" value="1"/>
</dbReference>
<dbReference type="Pfam" id="PF01653">
    <property type="entry name" value="DNA_ligase_aden"/>
    <property type="match status" value="1"/>
</dbReference>
<keyword evidence="11" id="KW-1185">Reference proteome</keyword>
<comment type="catalytic activity">
    <reaction evidence="6 7">
        <text>NAD(+) + (deoxyribonucleotide)n-3'-hydroxyl + 5'-phospho-(deoxyribonucleotide)m = (deoxyribonucleotide)n+m + AMP + beta-nicotinamide D-nucleotide.</text>
        <dbReference type="EC" id="6.5.1.2"/>
    </reaction>
</comment>
<keyword evidence="1 7" id="KW-0436">Ligase</keyword>
<name>A0A502G670_9GAMM</name>
<proteinExistence type="inferred from homology"/>
<comment type="similarity">
    <text evidence="7">Belongs to the NAD-dependent DNA ligase family. LigB subfamily.</text>
</comment>
<dbReference type="Proteomes" id="UP000317663">
    <property type="component" value="Unassembled WGS sequence"/>
</dbReference>
<dbReference type="SUPFAM" id="SSF56091">
    <property type="entry name" value="DNA ligase/mRNA capping enzyme, catalytic domain"/>
    <property type="match status" value="1"/>
</dbReference>
<dbReference type="GO" id="GO:0003911">
    <property type="term" value="F:DNA ligase (NAD+) activity"/>
    <property type="evidence" value="ECO:0007669"/>
    <property type="project" value="UniProtKB-UniRule"/>
</dbReference>
<feature type="chain" id="PRO_5021240992" description="DNA ligase B" evidence="8">
    <location>
        <begin position="20"/>
        <end position="578"/>
    </location>
</feature>
<protein>
    <recommendedName>
        <fullName evidence="7">DNA ligase B</fullName>
        <ecNumber evidence="7">6.5.1.2</ecNumber>
    </recommendedName>
    <alternativeName>
        <fullName evidence="7">Polydeoxyribonucleotide synthase [NAD(+)] B</fullName>
    </alternativeName>
</protein>
<comment type="function">
    <text evidence="7">Catalyzes the formation of phosphodiester linkages between 5'-phosphoryl and 3'-hydroxyl groups in double-stranded DNA using NAD as a coenzyme and as the energy source for the reaction.</text>
</comment>
<evidence type="ECO:0000256" key="8">
    <source>
        <dbReference type="SAM" id="SignalP"/>
    </source>
</evidence>
<comment type="caution">
    <text evidence="10">The sequence shown here is derived from an EMBL/GenBank/DDBJ whole genome shotgun (WGS) entry which is preliminary data.</text>
</comment>
<dbReference type="InterPro" id="IPR004150">
    <property type="entry name" value="NAD_DNA_ligase_OB"/>
</dbReference>
<evidence type="ECO:0000256" key="6">
    <source>
        <dbReference type="ARBA" id="ARBA00034005"/>
    </source>
</evidence>
<keyword evidence="4 7" id="KW-0520">NAD</keyword>
<evidence type="ECO:0000256" key="4">
    <source>
        <dbReference type="ARBA" id="ARBA00023027"/>
    </source>
</evidence>
<dbReference type="SUPFAM" id="SSF47781">
    <property type="entry name" value="RuvA domain 2-like"/>
    <property type="match status" value="1"/>
</dbReference>
<dbReference type="SMART" id="SM00532">
    <property type="entry name" value="LIGANc"/>
    <property type="match status" value="1"/>
</dbReference>
<evidence type="ECO:0000256" key="5">
    <source>
        <dbReference type="ARBA" id="ARBA00023204"/>
    </source>
</evidence>
<gene>
    <name evidence="7 10" type="primary">ligB</name>
    <name evidence="10" type="ORF">EAH77_21310</name>
</gene>